<dbReference type="GO" id="GO:0046872">
    <property type="term" value="F:metal ion binding"/>
    <property type="evidence" value="ECO:0007669"/>
    <property type="project" value="UniProtKB-KW"/>
</dbReference>
<evidence type="ECO:0000256" key="7">
    <source>
        <dbReference type="ARBA" id="ARBA00023157"/>
    </source>
</evidence>
<comment type="caution">
    <text evidence="12">The sequence shown here is derived from an EMBL/GenBank/DDBJ whole genome shotgun (WGS) entry which is preliminary data.</text>
</comment>
<protein>
    <recommendedName>
        <fullName evidence="2">Cytochrome bc1 complex Rieske iron-sulfur subunit</fullName>
    </recommendedName>
    <alternativeName>
        <fullName evidence="8">Cytochrome bc1 reductase complex subunit QcrA</fullName>
    </alternativeName>
</protein>
<dbReference type="Pfam" id="PF00355">
    <property type="entry name" value="Rieske"/>
    <property type="match status" value="1"/>
</dbReference>
<evidence type="ECO:0000256" key="1">
    <source>
        <dbReference type="ARBA" id="ARBA00002494"/>
    </source>
</evidence>
<evidence type="ECO:0000256" key="10">
    <source>
        <dbReference type="SAM" id="MobiDB-lite"/>
    </source>
</evidence>
<evidence type="ECO:0000256" key="8">
    <source>
        <dbReference type="ARBA" id="ARBA00029586"/>
    </source>
</evidence>
<keyword evidence="6" id="KW-0411">Iron-sulfur</keyword>
<dbReference type="GO" id="GO:0004497">
    <property type="term" value="F:monooxygenase activity"/>
    <property type="evidence" value="ECO:0007669"/>
    <property type="project" value="UniProtKB-ARBA"/>
</dbReference>
<dbReference type="InterPro" id="IPR014349">
    <property type="entry name" value="Rieske_Fe-S_prot"/>
</dbReference>
<sequence>MTDETRSRRSVLAAGGAVAGVAALSACGAEPAPQQPAPDQPPAPSGRSLTPLAAVPVGGAIPVPAPDGRQAIVARPDDSAVVAFDAACTHKGCPVKPEGAELKCPCHGSVFDALSGSVKKGPADRPLASIPVRVEGDQIVTA</sequence>
<organism evidence="12 13">
    <name type="scientific">Saccharopolyspora karakumensis</name>
    <dbReference type="NCBI Taxonomy" id="2530386"/>
    <lineage>
        <taxon>Bacteria</taxon>
        <taxon>Bacillati</taxon>
        <taxon>Actinomycetota</taxon>
        <taxon>Actinomycetes</taxon>
        <taxon>Pseudonocardiales</taxon>
        <taxon>Pseudonocardiaceae</taxon>
        <taxon>Saccharopolyspora</taxon>
    </lineage>
</organism>
<dbReference type="GO" id="GO:0051537">
    <property type="term" value="F:2 iron, 2 sulfur cluster binding"/>
    <property type="evidence" value="ECO:0007669"/>
    <property type="project" value="UniProtKB-KW"/>
</dbReference>
<evidence type="ECO:0000256" key="2">
    <source>
        <dbReference type="ARBA" id="ARBA00015816"/>
    </source>
</evidence>
<dbReference type="Proteomes" id="UP000294723">
    <property type="component" value="Unassembled WGS sequence"/>
</dbReference>
<dbReference type="InterPro" id="IPR006311">
    <property type="entry name" value="TAT_signal"/>
</dbReference>
<feature type="region of interest" description="Disordered" evidence="10">
    <location>
        <begin position="28"/>
        <end position="52"/>
    </location>
</feature>
<feature type="compositionally biased region" description="Pro residues" evidence="10">
    <location>
        <begin position="33"/>
        <end position="44"/>
    </location>
</feature>
<evidence type="ECO:0000256" key="6">
    <source>
        <dbReference type="ARBA" id="ARBA00023014"/>
    </source>
</evidence>
<evidence type="ECO:0000256" key="3">
    <source>
        <dbReference type="ARBA" id="ARBA00022714"/>
    </source>
</evidence>
<dbReference type="InterPro" id="IPR036922">
    <property type="entry name" value="Rieske_2Fe-2S_sf"/>
</dbReference>
<gene>
    <name evidence="12" type="ORF">E1202_25665</name>
</gene>
<keyword evidence="13" id="KW-1185">Reference proteome</keyword>
<reference evidence="12 13" key="1">
    <citation type="submission" date="2019-03" db="EMBL/GenBank/DDBJ databases">
        <title>Draft genome sequences of novel Actinobacteria.</title>
        <authorList>
            <person name="Sahin N."/>
            <person name="Ay H."/>
            <person name="Saygin H."/>
        </authorList>
    </citation>
    <scope>NUCLEOTIDE SEQUENCE [LARGE SCALE GENOMIC DNA]</scope>
    <source>
        <strain evidence="12 13">5K548</strain>
    </source>
</reference>
<keyword evidence="7" id="KW-1015">Disulfide bond</keyword>
<dbReference type="InterPro" id="IPR005805">
    <property type="entry name" value="Rieske_Fe-S_prot_C"/>
</dbReference>
<dbReference type="PROSITE" id="PS51257">
    <property type="entry name" value="PROKAR_LIPOPROTEIN"/>
    <property type="match status" value="1"/>
</dbReference>
<dbReference type="GO" id="GO:0016020">
    <property type="term" value="C:membrane"/>
    <property type="evidence" value="ECO:0007669"/>
    <property type="project" value="InterPro"/>
</dbReference>
<evidence type="ECO:0000259" key="11">
    <source>
        <dbReference type="PROSITE" id="PS51296"/>
    </source>
</evidence>
<keyword evidence="4" id="KW-0479">Metal-binding</keyword>
<keyword evidence="3" id="KW-0001">2Fe-2S</keyword>
<evidence type="ECO:0000256" key="5">
    <source>
        <dbReference type="ARBA" id="ARBA00023004"/>
    </source>
</evidence>
<evidence type="ECO:0000313" key="13">
    <source>
        <dbReference type="Proteomes" id="UP000294723"/>
    </source>
</evidence>
<evidence type="ECO:0000256" key="9">
    <source>
        <dbReference type="ARBA" id="ARBA00034078"/>
    </source>
</evidence>
<dbReference type="PANTHER" id="PTHR10134">
    <property type="entry name" value="CYTOCHROME B-C1 COMPLEX SUBUNIT RIESKE, MITOCHONDRIAL"/>
    <property type="match status" value="1"/>
</dbReference>
<accession>A0A4R5BEV0</accession>
<comment type="function">
    <text evidence="1">Iron-sulfur subunit of the cytochrome bc1 complex, an essential component of the respiratory electron transport chain required for ATP synthesis. The bc1 complex catalyzes the oxidation of menaquinol and the reduction of cytochrome c in the respiratory chain. The bc1 complex operates through a Q-cycle mechanism that couples electron transfer to generation of the proton gradient that drives ATP synthesis.</text>
</comment>
<dbReference type="PROSITE" id="PS51318">
    <property type="entry name" value="TAT"/>
    <property type="match status" value="1"/>
</dbReference>
<proteinExistence type="predicted"/>
<evidence type="ECO:0000313" key="12">
    <source>
        <dbReference type="EMBL" id="TDD83370.1"/>
    </source>
</evidence>
<comment type="cofactor">
    <cofactor evidence="9">
        <name>[2Fe-2S] cluster</name>
        <dbReference type="ChEBI" id="CHEBI:190135"/>
    </cofactor>
</comment>
<evidence type="ECO:0000256" key="4">
    <source>
        <dbReference type="ARBA" id="ARBA00022723"/>
    </source>
</evidence>
<feature type="domain" description="Rieske" evidence="11">
    <location>
        <begin position="47"/>
        <end position="141"/>
    </location>
</feature>
<keyword evidence="5" id="KW-0408">Iron</keyword>
<dbReference type="CDD" id="cd03467">
    <property type="entry name" value="Rieske"/>
    <property type="match status" value="1"/>
</dbReference>
<dbReference type="AlphaFoldDB" id="A0A4R5BEV0"/>
<dbReference type="SUPFAM" id="SSF50022">
    <property type="entry name" value="ISP domain"/>
    <property type="match status" value="1"/>
</dbReference>
<name>A0A4R5BEV0_9PSEU</name>
<dbReference type="Gene3D" id="2.102.10.10">
    <property type="entry name" value="Rieske [2Fe-2S] iron-sulphur domain"/>
    <property type="match status" value="1"/>
</dbReference>
<dbReference type="RefSeq" id="WP_132685699.1">
    <property type="nucleotide sequence ID" value="NZ_SMLA01000054.1"/>
</dbReference>
<dbReference type="PRINTS" id="PR00162">
    <property type="entry name" value="RIESKE"/>
</dbReference>
<dbReference type="PROSITE" id="PS51296">
    <property type="entry name" value="RIESKE"/>
    <property type="match status" value="1"/>
</dbReference>
<dbReference type="InterPro" id="IPR017941">
    <property type="entry name" value="Rieske_2Fe-2S"/>
</dbReference>
<dbReference type="GO" id="GO:0016705">
    <property type="term" value="F:oxidoreductase activity, acting on paired donors, with incorporation or reduction of molecular oxygen"/>
    <property type="evidence" value="ECO:0007669"/>
    <property type="project" value="UniProtKB-ARBA"/>
</dbReference>
<dbReference type="EMBL" id="SMLA01000054">
    <property type="protein sequence ID" value="TDD83370.1"/>
    <property type="molecule type" value="Genomic_DNA"/>
</dbReference>